<dbReference type="AlphaFoldDB" id="A0A380NIM7"/>
<dbReference type="GO" id="GO:0005524">
    <property type="term" value="F:ATP binding"/>
    <property type="evidence" value="ECO:0007669"/>
    <property type="project" value="UniProtKB-KW"/>
</dbReference>
<dbReference type="GO" id="GO:0005886">
    <property type="term" value="C:plasma membrane"/>
    <property type="evidence" value="ECO:0007669"/>
    <property type="project" value="TreeGrafter"/>
</dbReference>
<dbReference type="OrthoDB" id="9772862at2"/>
<dbReference type="InterPro" id="IPR003593">
    <property type="entry name" value="AAA+_ATPase"/>
</dbReference>
<dbReference type="PROSITE" id="PS00211">
    <property type="entry name" value="ABC_TRANSPORTER_1"/>
    <property type="match status" value="1"/>
</dbReference>
<reference evidence="5 6" key="1">
    <citation type="submission" date="2018-06" db="EMBL/GenBank/DDBJ databases">
        <authorList>
            <consortium name="Pathogen Informatics"/>
            <person name="Doyle S."/>
        </authorList>
    </citation>
    <scope>NUCLEOTIDE SEQUENCE [LARGE SCALE GENOMIC DNA]</scope>
    <source>
        <strain evidence="5 6">NCTC12020</strain>
    </source>
</reference>
<feature type="domain" description="ABC transporter" evidence="4">
    <location>
        <begin position="2"/>
        <end position="223"/>
    </location>
</feature>
<dbReference type="SMART" id="SM00382">
    <property type="entry name" value="AAA"/>
    <property type="match status" value="1"/>
</dbReference>
<keyword evidence="3 5" id="KW-0067">ATP-binding</keyword>
<dbReference type="InterPro" id="IPR027417">
    <property type="entry name" value="P-loop_NTPase"/>
</dbReference>
<dbReference type="PANTHER" id="PTHR24220">
    <property type="entry name" value="IMPORT ATP-BINDING PROTEIN"/>
    <property type="match status" value="1"/>
</dbReference>
<accession>A0A380NIM7</accession>
<protein>
    <submittedName>
        <fullName evidence="5">Methionine import ATP-binding protein MetN</fullName>
        <ecNumber evidence="5">3.6.3.-</ecNumber>
    </submittedName>
</protein>
<organism evidence="5 6">
    <name type="scientific">Veillonella criceti</name>
    <dbReference type="NCBI Taxonomy" id="103891"/>
    <lineage>
        <taxon>Bacteria</taxon>
        <taxon>Bacillati</taxon>
        <taxon>Bacillota</taxon>
        <taxon>Negativicutes</taxon>
        <taxon>Veillonellales</taxon>
        <taxon>Veillonellaceae</taxon>
        <taxon>Veillonella</taxon>
    </lineage>
</organism>
<dbReference type="Pfam" id="PF00005">
    <property type="entry name" value="ABC_tran"/>
    <property type="match status" value="1"/>
</dbReference>
<evidence type="ECO:0000313" key="5">
    <source>
        <dbReference type="EMBL" id="SUP41977.1"/>
    </source>
</evidence>
<evidence type="ECO:0000256" key="2">
    <source>
        <dbReference type="ARBA" id="ARBA00022741"/>
    </source>
</evidence>
<dbReference type="Gene3D" id="3.40.50.300">
    <property type="entry name" value="P-loop containing nucleotide triphosphate hydrolases"/>
    <property type="match status" value="1"/>
</dbReference>
<dbReference type="GO" id="GO:0022857">
    <property type="term" value="F:transmembrane transporter activity"/>
    <property type="evidence" value="ECO:0007669"/>
    <property type="project" value="TreeGrafter"/>
</dbReference>
<dbReference type="EMBL" id="UHIO01000001">
    <property type="protein sequence ID" value="SUP41977.1"/>
    <property type="molecule type" value="Genomic_DNA"/>
</dbReference>
<sequence length="223" mass="24964">MIHIENLIHQFPDGETTVTALELPNFSAPTGSQWCITGVSGSGKSTLLQCIAGLLQPTKGRLQVNELLLNEATSKELDVWRGNDVGYIFQDFNLLNFLTAEDNILSGAFFANRFTHKEMVQEMNELTTKMGIAHLRHKKPTQLSKGEQQRVAIARALIKKPRLLLADEPTASLDEANSQLVIDLLKQYSESLQATLLITSHEETVIRQFSNRLHLMKRGTHDS</sequence>
<dbReference type="PROSITE" id="PS50893">
    <property type="entry name" value="ABC_TRANSPORTER_2"/>
    <property type="match status" value="1"/>
</dbReference>
<dbReference type="Proteomes" id="UP000255367">
    <property type="component" value="Unassembled WGS sequence"/>
</dbReference>
<dbReference type="RefSeq" id="WP_115309953.1">
    <property type="nucleotide sequence ID" value="NZ_UHIO01000001.1"/>
</dbReference>
<dbReference type="InterPro" id="IPR017871">
    <property type="entry name" value="ABC_transporter-like_CS"/>
</dbReference>
<dbReference type="SUPFAM" id="SSF52540">
    <property type="entry name" value="P-loop containing nucleoside triphosphate hydrolases"/>
    <property type="match status" value="1"/>
</dbReference>
<keyword evidence="1" id="KW-0813">Transport</keyword>
<evidence type="ECO:0000256" key="3">
    <source>
        <dbReference type="ARBA" id="ARBA00022840"/>
    </source>
</evidence>
<evidence type="ECO:0000313" key="6">
    <source>
        <dbReference type="Proteomes" id="UP000255367"/>
    </source>
</evidence>
<keyword evidence="5" id="KW-0378">Hydrolase</keyword>
<keyword evidence="6" id="KW-1185">Reference proteome</keyword>
<evidence type="ECO:0000256" key="1">
    <source>
        <dbReference type="ARBA" id="ARBA00022448"/>
    </source>
</evidence>
<name>A0A380NIM7_9FIRM</name>
<dbReference type="PANTHER" id="PTHR24220:SF659">
    <property type="entry name" value="TRANSPORTER, PUTATIVE-RELATED"/>
    <property type="match status" value="1"/>
</dbReference>
<dbReference type="InterPro" id="IPR003439">
    <property type="entry name" value="ABC_transporter-like_ATP-bd"/>
</dbReference>
<dbReference type="CDD" id="cd03255">
    <property type="entry name" value="ABC_MJ0796_LolCDE_FtsE"/>
    <property type="match status" value="1"/>
</dbReference>
<dbReference type="InterPro" id="IPR015854">
    <property type="entry name" value="ABC_transpr_LolD-like"/>
</dbReference>
<proteinExistence type="predicted"/>
<evidence type="ECO:0000259" key="4">
    <source>
        <dbReference type="PROSITE" id="PS50893"/>
    </source>
</evidence>
<gene>
    <name evidence="5" type="primary">metN_1</name>
    <name evidence="5" type="ORF">NCTC12020_00728</name>
</gene>
<dbReference type="InterPro" id="IPR017911">
    <property type="entry name" value="MacB-like_ATP-bd"/>
</dbReference>
<dbReference type="GO" id="GO:0016887">
    <property type="term" value="F:ATP hydrolysis activity"/>
    <property type="evidence" value="ECO:0007669"/>
    <property type="project" value="InterPro"/>
</dbReference>
<keyword evidence="2" id="KW-0547">Nucleotide-binding</keyword>
<dbReference type="EC" id="3.6.3.-" evidence="5"/>